<dbReference type="Pfam" id="PF00589">
    <property type="entry name" value="Phage_integrase"/>
    <property type="match status" value="1"/>
</dbReference>
<keyword evidence="8 9" id="KW-0131">Cell cycle</keyword>
<evidence type="ECO:0000256" key="3">
    <source>
        <dbReference type="ARBA" id="ARBA00022618"/>
    </source>
</evidence>
<dbReference type="CDD" id="cd00798">
    <property type="entry name" value="INT_XerDC_C"/>
    <property type="match status" value="1"/>
</dbReference>
<feature type="domain" description="Core-binding (CB)" evidence="11">
    <location>
        <begin position="14"/>
        <end position="95"/>
    </location>
</feature>
<evidence type="ECO:0000256" key="9">
    <source>
        <dbReference type="HAMAP-Rule" id="MF_01808"/>
    </source>
</evidence>
<evidence type="ECO:0000259" key="11">
    <source>
        <dbReference type="PROSITE" id="PS51900"/>
    </source>
</evidence>
<dbReference type="EMBL" id="JAVDXZ010000001">
    <property type="protein sequence ID" value="MDR7329601.1"/>
    <property type="molecule type" value="Genomic_DNA"/>
</dbReference>
<dbReference type="InterPro" id="IPR004107">
    <property type="entry name" value="Integrase_SAM-like_N"/>
</dbReference>
<organism evidence="12 13">
    <name type="scientific">Corynebacterium guangdongense</name>
    <dbReference type="NCBI Taxonomy" id="1783348"/>
    <lineage>
        <taxon>Bacteria</taxon>
        <taxon>Bacillati</taxon>
        <taxon>Actinomycetota</taxon>
        <taxon>Actinomycetes</taxon>
        <taxon>Mycobacteriales</taxon>
        <taxon>Corynebacteriaceae</taxon>
        <taxon>Corynebacterium</taxon>
    </lineage>
</organism>
<evidence type="ECO:0000256" key="1">
    <source>
        <dbReference type="ARBA" id="ARBA00004496"/>
    </source>
</evidence>
<dbReference type="InterPro" id="IPR044068">
    <property type="entry name" value="CB"/>
</dbReference>
<feature type="active site" evidence="9">
    <location>
        <position position="156"/>
    </location>
</feature>
<dbReference type="Pfam" id="PF02899">
    <property type="entry name" value="Phage_int_SAM_1"/>
    <property type="match status" value="1"/>
</dbReference>
<feature type="active site" evidence="9">
    <location>
        <position position="277"/>
    </location>
</feature>
<keyword evidence="7 9" id="KW-0233">DNA recombination</keyword>
<name>A0ABU1ZXE2_9CORY</name>
<keyword evidence="2 9" id="KW-0963">Cytoplasm</keyword>
<accession>A0ABU1ZXE2</accession>
<keyword evidence="6 9" id="KW-0238">DNA-binding</keyword>
<dbReference type="SUPFAM" id="SSF47823">
    <property type="entry name" value="lambda integrase-like, N-terminal domain"/>
    <property type="match status" value="1"/>
</dbReference>
<evidence type="ECO:0000256" key="6">
    <source>
        <dbReference type="ARBA" id="ARBA00023125"/>
    </source>
</evidence>
<reference evidence="12" key="1">
    <citation type="submission" date="2023-07" db="EMBL/GenBank/DDBJ databases">
        <title>Sequencing the genomes of 1000 actinobacteria strains.</title>
        <authorList>
            <person name="Klenk H.-P."/>
        </authorList>
    </citation>
    <scope>NUCLEOTIDE SEQUENCE</scope>
    <source>
        <strain evidence="12">DSM 107476</strain>
    </source>
</reference>
<dbReference type="InterPro" id="IPR002104">
    <property type="entry name" value="Integrase_catalytic"/>
</dbReference>
<evidence type="ECO:0000256" key="5">
    <source>
        <dbReference type="ARBA" id="ARBA00022908"/>
    </source>
</evidence>
<keyword evidence="13" id="KW-1185">Reference proteome</keyword>
<comment type="caution">
    <text evidence="12">The sequence shown here is derived from an EMBL/GenBank/DDBJ whole genome shotgun (WGS) entry which is preliminary data.</text>
</comment>
<sequence length="305" mass="33197">MSARPTEQDPRPTGQVAEAVEDFAEYQRLVLGRSEATVKAYRGDLLSLAEYVPSFEQFTLNRLRSWLSIAVEKGQARATLARKTSAARTFSAWAVRQGHLRTDVAARLATPKRHRHLPAVASREGAADLIAAPDQHTPEGLRDAAMLELLYATGMRVGELVGLDVGDVDLVRCVARVTGKGNKQRTVPFGEPAADAIEAWLGRGRRELVSARTADEALFLGARGGRIDQRQVRRVVEAAASESGAGELSPHSLRHSAATHLLEGGADLRIVQEMLGHASLSTTQVYTHVSAERLRHVFQQAHPRA</sequence>
<protein>
    <recommendedName>
        <fullName evidence="9">Tyrosine recombinase XerC</fullName>
    </recommendedName>
</protein>
<evidence type="ECO:0000313" key="12">
    <source>
        <dbReference type="EMBL" id="MDR7329601.1"/>
    </source>
</evidence>
<dbReference type="Gene3D" id="1.10.150.130">
    <property type="match status" value="1"/>
</dbReference>
<dbReference type="PANTHER" id="PTHR30349">
    <property type="entry name" value="PHAGE INTEGRASE-RELATED"/>
    <property type="match status" value="1"/>
</dbReference>
<dbReference type="RefSeq" id="WP_290194532.1">
    <property type="nucleotide sequence ID" value="NZ_CP047654.1"/>
</dbReference>
<feature type="active site" evidence="9">
    <location>
        <position position="251"/>
    </location>
</feature>
<evidence type="ECO:0000313" key="13">
    <source>
        <dbReference type="Proteomes" id="UP001180840"/>
    </source>
</evidence>
<dbReference type="SUPFAM" id="SSF56349">
    <property type="entry name" value="DNA breaking-rejoining enzymes"/>
    <property type="match status" value="1"/>
</dbReference>
<comment type="subcellular location">
    <subcellularLocation>
        <location evidence="1 9">Cytoplasm</location>
    </subcellularLocation>
</comment>
<evidence type="ECO:0000256" key="8">
    <source>
        <dbReference type="ARBA" id="ARBA00023306"/>
    </source>
</evidence>
<dbReference type="PROSITE" id="PS51900">
    <property type="entry name" value="CB"/>
    <property type="match status" value="1"/>
</dbReference>
<dbReference type="InterPro" id="IPR023009">
    <property type="entry name" value="Tyrosine_recombinase_XerC/XerD"/>
</dbReference>
<comment type="subunit">
    <text evidence="9">Forms a cyclic heterotetrameric complex composed of two molecules of XerC and two molecules of XerD.</text>
</comment>
<dbReference type="InterPro" id="IPR050090">
    <property type="entry name" value="Tyrosine_recombinase_XerCD"/>
</dbReference>
<keyword evidence="3 9" id="KW-0132">Cell division</keyword>
<dbReference type="Proteomes" id="UP001180840">
    <property type="component" value="Unassembled WGS sequence"/>
</dbReference>
<dbReference type="HAMAP" id="MF_01808">
    <property type="entry name" value="Recomb_XerC_XerD"/>
    <property type="match status" value="1"/>
</dbReference>
<gene>
    <name evidence="9" type="primary">xerC</name>
    <name evidence="12" type="ORF">J2S39_001277</name>
</gene>
<dbReference type="InterPro" id="IPR013762">
    <property type="entry name" value="Integrase-like_cat_sf"/>
</dbReference>
<proteinExistence type="inferred from homology"/>
<dbReference type="Gene3D" id="1.10.443.10">
    <property type="entry name" value="Intergrase catalytic core"/>
    <property type="match status" value="1"/>
</dbReference>
<feature type="domain" description="Tyr recombinase" evidence="10">
    <location>
        <begin position="116"/>
        <end position="299"/>
    </location>
</feature>
<keyword evidence="5 9" id="KW-0229">DNA integration</keyword>
<dbReference type="PROSITE" id="PS51898">
    <property type="entry name" value="TYR_RECOMBINASE"/>
    <property type="match status" value="1"/>
</dbReference>
<comment type="similarity">
    <text evidence="9">Belongs to the 'phage' integrase family. XerC subfamily.</text>
</comment>
<dbReference type="PANTHER" id="PTHR30349:SF77">
    <property type="entry name" value="TYROSINE RECOMBINASE XERC"/>
    <property type="match status" value="1"/>
</dbReference>
<comment type="function">
    <text evidence="9">Site-specific tyrosine recombinase, which acts by catalyzing the cutting and rejoining of the recombining DNA molecules. The XerC-XerD complex is essential to convert dimers of the bacterial chromosome into monomers to permit their segregation at cell division. It also contributes to the segregational stability of plasmids.</text>
</comment>
<feature type="active site" evidence="9">
    <location>
        <position position="180"/>
    </location>
</feature>
<evidence type="ECO:0000256" key="7">
    <source>
        <dbReference type="ARBA" id="ARBA00023172"/>
    </source>
</evidence>
<feature type="active site" description="O-(3'-phospho-DNA)-tyrosine intermediate" evidence="9">
    <location>
        <position position="286"/>
    </location>
</feature>
<evidence type="ECO:0000259" key="10">
    <source>
        <dbReference type="PROSITE" id="PS51898"/>
    </source>
</evidence>
<dbReference type="InterPro" id="IPR011010">
    <property type="entry name" value="DNA_brk_join_enz"/>
</dbReference>
<dbReference type="NCBIfam" id="NF001399">
    <property type="entry name" value="PRK00283.1"/>
    <property type="match status" value="1"/>
</dbReference>
<keyword evidence="4 9" id="KW-0159">Chromosome partition</keyword>
<feature type="active site" evidence="9">
    <location>
        <position position="254"/>
    </location>
</feature>
<evidence type="ECO:0000256" key="4">
    <source>
        <dbReference type="ARBA" id="ARBA00022829"/>
    </source>
</evidence>
<evidence type="ECO:0000256" key="2">
    <source>
        <dbReference type="ARBA" id="ARBA00022490"/>
    </source>
</evidence>
<dbReference type="InterPro" id="IPR010998">
    <property type="entry name" value="Integrase_recombinase_N"/>
</dbReference>